<dbReference type="AlphaFoldDB" id="A0A0P9CNL2"/>
<comment type="caution">
    <text evidence="5">The sequence shown here is derived from an EMBL/GenBank/DDBJ whole genome shotgun (WGS) entry which is preliminary data.</text>
</comment>
<dbReference type="EMBL" id="LJCO01000033">
    <property type="protein sequence ID" value="KPV44471.1"/>
    <property type="molecule type" value="Genomic_DNA"/>
</dbReference>
<dbReference type="InterPro" id="IPR002933">
    <property type="entry name" value="Peptidase_M20"/>
</dbReference>
<evidence type="ECO:0000256" key="3">
    <source>
        <dbReference type="ARBA" id="ARBA00022801"/>
    </source>
</evidence>
<dbReference type="PANTHER" id="PTHR43270:SF8">
    <property type="entry name" value="DI- AND TRIPEPTIDASE DUG2-RELATED"/>
    <property type="match status" value="1"/>
</dbReference>
<name>A0A0P9CNL2_9BACL</name>
<dbReference type="GO" id="GO:0006508">
    <property type="term" value="P:proteolysis"/>
    <property type="evidence" value="ECO:0007669"/>
    <property type="project" value="UniProtKB-KW"/>
</dbReference>
<dbReference type="GO" id="GO:0046872">
    <property type="term" value="F:metal ion binding"/>
    <property type="evidence" value="ECO:0007669"/>
    <property type="project" value="UniProtKB-KW"/>
</dbReference>
<accession>A0A0P9CNL2</accession>
<reference evidence="5 6" key="1">
    <citation type="submission" date="2015-09" db="EMBL/GenBank/DDBJ databases">
        <title>Draft genome sequence of Alicyclobacillus ferrooxydans DSM 22381.</title>
        <authorList>
            <person name="Hemp J."/>
        </authorList>
    </citation>
    <scope>NUCLEOTIDE SEQUENCE [LARGE SCALE GENOMIC DNA]</scope>
    <source>
        <strain evidence="5 6">TC-34</strain>
    </source>
</reference>
<feature type="domain" description="Peptidase M20 dimerisation" evidence="4">
    <location>
        <begin position="189"/>
        <end position="347"/>
    </location>
</feature>
<organism evidence="5 6">
    <name type="scientific">Alicyclobacillus ferrooxydans</name>
    <dbReference type="NCBI Taxonomy" id="471514"/>
    <lineage>
        <taxon>Bacteria</taxon>
        <taxon>Bacillati</taxon>
        <taxon>Bacillota</taxon>
        <taxon>Bacilli</taxon>
        <taxon>Bacillales</taxon>
        <taxon>Alicyclobacillaceae</taxon>
        <taxon>Alicyclobacillus</taxon>
    </lineage>
</organism>
<keyword evidence="1" id="KW-0645">Protease</keyword>
<keyword evidence="6" id="KW-1185">Reference proteome</keyword>
<evidence type="ECO:0000256" key="2">
    <source>
        <dbReference type="ARBA" id="ARBA00022723"/>
    </source>
</evidence>
<dbReference type="GO" id="GO:0008233">
    <property type="term" value="F:peptidase activity"/>
    <property type="evidence" value="ECO:0007669"/>
    <property type="project" value="UniProtKB-KW"/>
</dbReference>
<dbReference type="Gene3D" id="3.30.70.360">
    <property type="match status" value="1"/>
</dbReference>
<proteinExistence type="predicted"/>
<dbReference type="Pfam" id="PF07687">
    <property type="entry name" value="M20_dimer"/>
    <property type="match status" value="1"/>
</dbReference>
<sequence length="446" mass="49290">MDIEDLMESRREMYLEQLFTVLRQKSISAQNVGIREMAAMLKDLMMDIGIATRLIETNGHPVVYGEILSKPDAFPLLIYGHYDVQPAELEDGWDSPPFEPTVRDGRIYCRGAGDNKGQLMAQLMAVKTYLDVCGELPLNLKFMFEGEEESGSPHLAEFVEAHRDLLACDLVYTSDGPLHETGLPMVVLGVRGMLYVELTCQTAKWDNHSGNKGNIAPNPAMQLVQLIASMKDGEDGRVLIDGFYDNVNEPTAVELEHLKRLPYDPAQAARQAGLEVLGMDAQTYYRRLCYEPTLNICGFTSGYGGAGSKTIIPSKAVAKIDMRLVAGQDPDDIYEKFCRHVKAQAPWVEIQHLGDMKPSRTSADNPLIQQVITAVESAYRNSPVVAPALGGSLPDYVWTQVLGVPSALVPYANSDEANHSPNENIGIENFISGIRCLCHVMERLGR</sequence>
<dbReference type="SUPFAM" id="SSF53187">
    <property type="entry name" value="Zn-dependent exopeptidases"/>
    <property type="match status" value="1"/>
</dbReference>
<evidence type="ECO:0000313" key="5">
    <source>
        <dbReference type="EMBL" id="KPV44471.1"/>
    </source>
</evidence>
<dbReference type="Pfam" id="PF01546">
    <property type="entry name" value="Peptidase_M20"/>
    <property type="match status" value="1"/>
</dbReference>
<dbReference type="InterPro" id="IPR011650">
    <property type="entry name" value="Peptidase_M20_dimer"/>
</dbReference>
<dbReference type="OrthoDB" id="9761532at2"/>
<dbReference type="PANTHER" id="PTHR43270">
    <property type="entry name" value="BETA-ALA-HIS DIPEPTIDASE"/>
    <property type="match status" value="1"/>
</dbReference>
<keyword evidence="3" id="KW-0378">Hydrolase</keyword>
<keyword evidence="2" id="KW-0479">Metal-binding</keyword>
<evidence type="ECO:0000313" key="6">
    <source>
        <dbReference type="Proteomes" id="UP000050482"/>
    </source>
</evidence>
<evidence type="ECO:0000259" key="4">
    <source>
        <dbReference type="Pfam" id="PF07687"/>
    </source>
</evidence>
<protein>
    <submittedName>
        <fullName evidence="5">Deacylase</fullName>
    </submittedName>
</protein>
<dbReference type="Gene3D" id="3.40.630.10">
    <property type="entry name" value="Zn peptidases"/>
    <property type="match status" value="1"/>
</dbReference>
<dbReference type="InterPro" id="IPR051458">
    <property type="entry name" value="Cyt/Met_Dipeptidase"/>
</dbReference>
<dbReference type="STRING" id="471514.AN477_06870"/>
<dbReference type="PATRIC" id="fig|471514.4.peg.3611"/>
<evidence type="ECO:0000256" key="1">
    <source>
        <dbReference type="ARBA" id="ARBA00022670"/>
    </source>
</evidence>
<dbReference type="NCBIfam" id="NF005034">
    <property type="entry name" value="PRK06446.1"/>
    <property type="match status" value="1"/>
</dbReference>
<dbReference type="Proteomes" id="UP000050482">
    <property type="component" value="Unassembled WGS sequence"/>
</dbReference>
<gene>
    <name evidence="5" type="ORF">AN477_06870</name>
</gene>
<dbReference type="NCBIfam" id="NF006579">
    <property type="entry name" value="PRK09104.1"/>
    <property type="match status" value="1"/>
</dbReference>